<evidence type="ECO:0000256" key="4">
    <source>
        <dbReference type="ARBA" id="ARBA00022741"/>
    </source>
</evidence>
<feature type="domain" description="Disease resistance N-terminal" evidence="6">
    <location>
        <begin position="20"/>
        <end position="64"/>
    </location>
</feature>
<dbReference type="InterPro" id="IPR041118">
    <property type="entry name" value="Rx_N"/>
</dbReference>
<name>A0AAV7HEQ6_DENCH</name>
<dbReference type="Proteomes" id="UP000775213">
    <property type="component" value="Unassembled WGS sequence"/>
</dbReference>
<comment type="caution">
    <text evidence="7">The sequence shown here is derived from an EMBL/GenBank/DDBJ whole genome shotgun (WGS) entry which is preliminary data.</text>
</comment>
<comment type="similarity">
    <text evidence="1">Belongs to the disease resistance NB-LRR family.</text>
</comment>
<dbReference type="GO" id="GO:0000166">
    <property type="term" value="F:nucleotide binding"/>
    <property type="evidence" value="ECO:0007669"/>
    <property type="project" value="UniProtKB-KW"/>
</dbReference>
<keyword evidence="3" id="KW-0677">Repeat</keyword>
<proteinExistence type="inferred from homology"/>
<gene>
    <name evidence="7" type="ORF">IEQ34_006367</name>
</gene>
<sequence length="121" mass="13434">MAVVIAQNVITSFVQGVISSNLIDLASKEVGPLLGVRGDITYIIVELEMMKAFLRSAEEKQETDFMNKNCYHWGSLRWLEADGGQLWPKMAGSNSWWLVGATEMVVCGGNGDMFPIYLEIT</sequence>
<dbReference type="EMBL" id="JAGFBR010000006">
    <property type="protein sequence ID" value="KAH0466264.1"/>
    <property type="molecule type" value="Genomic_DNA"/>
</dbReference>
<dbReference type="Gene3D" id="1.20.5.4130">
    <property type="match status" value="1"/>
</dbReference>
<evidence type="ECO:0000313" key="8">
    <source>
        <dbReference type="Proteomes" id="UP000775213"/>
    </source>
</evidence>
<evidence type="ECO:0000256" key="1">
    <source>
        <dbReference type="ARBA" id="ARBA00008894"/>
    </source>
</evidence>
<dbReference type="Pfam" id="PF18052">
    <property type="entry name" value="Rx_N"/>
    <property type="match status" value="1"/>
</dbReference>
<keyword evidence="4" id="KW-0547">Nucleotide-binding</keyword>
<dbReference type="GO" id="GO:0006952">
    <property type="term" value="P:defense response"/>
    <property type="evidence" value="ECO:0007669"/>
    <property type="project" value="UniProtKB-KW"/>
</dbReference>
<keyword evidence="2" id="KW-0433">Leucine-rich repeat</keyword>
<organism evidence="7 8">
    <name type="scientific">Dendrobium chrysotoxum</name>
    <name type="common">Orchid</name>
    <dbReference type="NCBI Taxonomy" id="161865"/>
    <lineage>
        <taxon>Eukaryota</taxon>
        <taxon>Viridiplantae</taxon>
        <taxon>Streptophyta</taxon>
        <taxon>Embryophyta</taxon>
        <taxon>Tracheophyta</taxon>
        <taxon>Spermatophyta</taxon>
        <taxon>Magnoliopsida</taxon>
        <taxon>Liliopsida</taxon>
        <taxon>Asparagales</taxon>
        <taxon>Orchidaceae</taxon>
        <taxon>Epidendroideae</taxon>
        <taxon>Malaxideae</taxon>
        <taxon>Dendrobiinae</taxon>
        <taxon>Dendrobium</taxon>
    </lineage>
</organism>
<keyword evidence="8" id="KW-1185">Reference proteome</keyword>
<dbReference type="AlphaFoldDB" id="A0AAV7HEQ6"/>
<reference evidence="7 8" key="1">
    <citation type="journal article" date="2021" name="Hortic Res">
        <title>Chromosome-scale assembly of the Dendrobium chrysotoxum genome enhances the understanding of orchid evolution.</title>
        <authorList>
            <person name="Zhang Y."/>
            <person name="Zhang G.Q."/>
            <person name="Zhang D."/>
            <person name="Liu X.D."/>
            <person name="Xu X.Y."/>
            <person name="Sun W.H."/>
            <person name="Yu X."/>
            <person name="Zhu X."/>
            <person name="Wang Z.W."/>
            <person name="Zhao X."/>
            <person name="Zhong W.Y."/>
            <person name="Chen H."/>
            <person name="Yin W.L."/>
            <person name="Huang T."/>
            <person name="Niu S.C."/>
            <person name="Liu Z.J."/>
        </authorList>
    </citation>
    <scope>NUCLEOTIDE SEQUENCE [LARGE SCALE GENOMIC DNA]</scope>
    <source>
        <strain evidence="7">Lindl</strain>
    </source>
</reference>
<accession>A0AAV7HEQ6</accession>
<keyword evidence="5" id="KW-0611">Plant defense</keyword>
<evidence type="ECO:0000256" key="5">
    <source>
        <dbReference type="ARBA" id="ARBA00022821"/>
    </source>
</evidence>
<evidence type="ECO:0000259" key="6">
    <source>
        <dbReference type="Pfam" id="PF18052"/>
    </source>
</evidence>
<protein>
    <recommendedName>
        <fullName evidence="6">Disease resistance N-terminal domain-containing protein</fullName>
    </recommendedName>
</protein>
<evidence type="ECO:0000313" key="7">
    <source>
        <dbReference type="EMBL" id="KAH0466264.1"/>
    </source>
</evidence>
<evidence type="ECO:0000256" key="3">
    <source>
        <dbReference type="ARBA" id="ARBA00022737"/>
    </source>
</evidence>
<evidence type="ECO:0000256" key="2">
    <source>
        <dbReference type="ARBA" id="ARBA00022614"/>
    </source>
</evidence>